<gene>
    <name evidence="1" type="ORF">RIL96_04870</name>
</gene>
<reference evidence="1 2" key="1">
    <citation type="submission" date="2023-09" db="EMBL/GenBank/DDBJ databases">
        <title>Description of three actinobacteria isolated from air of manufacturing shop in a pharmaceutical factory.</title>
        <authorList>
            <person name="Zhang D.-F."/>
        </authorList>
    </citation>
    <scope>NUCLEOTIDE SEQUENCE [LARGE SCALE GENOMIC DNA]</scope>
    <source>
        <strain evidence="1 2">LY-0111</strain>
    </source>
</reference>
<dbReference type="RefSeq" id="WP_310547879.1">
    <property type="nucleotide sequence ID" value="NZ_JAVKGR010000003.1"/>
</dbReference>
<sequence>MHISEDISVVPAESWSARLEAWARARWSEQVIPVDTTMDFAPLGTQRPRAFFEVPVVILVMTRATRRLHRAMFRAVELLRESTYGFRAVLFTDEVSVFEAAEVDWALEHTMPEAQWSQISTQNWLVQASEHLAWAQRQYGASWVLAPETPDQVRAAVARLGAAFVAPEKVRQTAASLAEEELDGLGETMALSSRRVESVRGWWSQLGSGRSTVRVDVGVDVGDGARLRFVVDRPESAGGAGDAGLLIGPHGAAVESFLGLGRQAGYATVSFEVEEGDAAAVQGGLETAIRAAVEALGAGGPALFVAGAPSNVQRAADRGLDAVVHLGDDGAPHEMLMSYGPSAQFDAERTVEVLSQLTTIHQATA</sequence>
<organism evidence="1 2">
    <name type="scientific">Nesterenkonia aerolata</name>
    <dbReference type="NCBI Taxonomy" id="3074079"/>
    <lineage>
        <taxon>Bacteria</taxon>
        <taxon>Bacillati</taxon>
        <taxon>Actinomycetota</taxon>
        <taxon>Actinomycetes</taxon>
        <taxon>Micrococcales</taxon>
        <taxon>Micrococcaceae</taxon>
        <taxon>Nesterenkonia</taxon>
    </lineage>
</organism>
<name>A0ABU2DQZ9_9MICC</name>
<evidence type="ECO:0000313" key="2">
    <source>
        <dbReference type="Proteomes" id="UP001251870"/>
    </source>
</evidence>
<dbReference type="Proteomes" id="UP001251870">
    <property type="component" value="Unassembled WGS sequence"/>
</dbReference>
<dbReference type="EMBL" id="JAVKGR010000003">
    <property type="protein sequence ID" value="MDR8018893.1"/>
    <property type="molecule type" value="Genomic_DNA"/>
</dbReference>
<proteinExistence type="predicted"/>
<accession>A0ABU2DQZ9</accession>
<evidence type="ECO:0000313" key="1">
    <source>
        <dbReference type="EMBL" id="MDR8018893.1"/>
    </source>
</evidence>
<keyword evidence="2" id="KW-1185">Reference proteome</keyword>
<protein>
    <submittedName>
        <fullName evidence="1">Uncharacterized protein</fullName>
    </submittedName>
</protein>
<comment type="caution">
    <text evidence="1">The sequence shown here is derived from an EMBL/GenBank/DDBJ whole genome shotgun (WGS) entry which is preliminary data.</text>
</comment>